<accession>A0AAJ0BQD3</accession>
<evidence type="ECO:0000256" key="1">
    <source>
        <dbReference type="SAM" id="MobiDB-lite"/>
    </source>
</evidence>
<evidence type="ECO:0000313" key="3">
    <source>
        <dbReference type="Proteomes" id="UP001239445"/>
    </source>
</evidence>
<dbReference type="AlphaFoldDB" id="A0AAJ0BQD3"/>
<dbReference type="EMBL" id="MU839827">
    <property type="protein sequence ID" value="KAK1761077.1"/>
    <property type="molecule type" value="Genomic_DNA"/>
</dbReference>
<name>A0AAJ0BQD3_9PEZI</name>
<reference evidence="2" key="1">
    <citation type="submission" date="2023-06" db="EMBL/GenBank/DDBJ databases">
        <title>Genome-scale phylogeny and comparative genomics of the fungal order Sordariales.</title>
        <authorList>
            <consortium name="Lawrence Berkeley National Laboratory"/>
            <person name="Hensen N."/>
            <person name="Bonometti L."/>
            <person name="Westerberg I."/>
            <person name="Brannstrom I.O."/>
            <person name="Guillou S."/>
            <person name="Cros-Aarteil S."/>
            <person name="Calhoun S."/>
            <person name="Haridas S."/>
            <person name="Kuo A."/>
            <person name="Mondo S."/>
            <person name="Pangilinan J."/>
            <person name="Riley R."/>
            <person name="Labutti K."/>
            <person name="Andreopoulos B."/>
            <person name="Lipzen A."/>
            <person name="Chen C."/>
            <person name="Yanf M."/>
            <person name="Daum C."/>
            <person name="Ng V."/>
            <person name="Clum A."/>
            <person name="Steindorff A."/>
            <person name="Ohm R."/>
            <person name="Martin F."/>
            <person name="Silar P."/>
            <person name="Natvig D."/>
            <person name="Lalanne C."/>
            <person name="Gautier V."/>
            <person name="Ament-Velasquez S.L."/>
            <person name="Kruys A."/>
            <person name="Hutchinson M.I."/>
            <person name="Powell A.J."/>
            <person name="Barry K."/>
            <person name="Miller A.N."/>
            <person name="Grigoriev I.V."/>
            <person name="Debuchy R."/>
            <person name="Gladieux P."/>
            <person name="Thoren M.H."/>
            <person name="Johannesson H."/>
        </authorList>
    </citation>
    <scope>NUCLEOTIDE SEQUENCE</scope>
    <source>
        <strain evidence="2">PSN4</strain>
    </source>
</reference>
<feature type="region of interest" description="Disordered" evidence="1">
    <location>
        <begin position="65"/>
        <end position="119"/>
    </location>
</feature>
<proteinExistence type="predicted"/>
<gene>
    <name evidence="2" type="ORF">QBC47DRAFT_369032</name>
</gene>
<organism evidence="2 3">
    <name type="scientific">Echria macrotheca</name>
    <dbReference type="NCBI Taxonomy" id="438768"/>
    <lineage>
        <taxon>Eukaryota</taxon>
        <taxon>Fungi</taxon>
        <taxon>Dikarya</taxon>
        <taxon>Ascomycota</taxon>
        <taxon>Pezizomycotina</taxon>
        <taxon>Sordariomycetes</taxon>
        <taxon>Sordariomycetidae</taxon>
        <taxon>Sordariales</taxon>
        <taxon>Schizotheciaceae</taxon>
        <taxon>Echria</taxon>
    </lineage>
</organism>
<keyword evidence="3" id="KW-1185">Reference proteome</keyword>
<sequence length="119" mass="13248">MGRLPRTLLVLFCFPRQSSTRPLSRLRRKEPGDKRWRETNLVCTPINGQLVIDRTDGCLREKSQRVLFRSSSRPTPSGNAPRPKVGSQGSGQRASYSVVSRHPPTPPVSGSDARPAVER</sequence>
<comment type="caution">
    <text evidence="2">The sequence shown here is derived from an EMBL/GenBank/DDBJ whole genome shotgun (WGS) entry which is preliminary data.</text>
</comment>
<protein>
    <submittedName>
        <fullName evidence="2">Uncharacterized protein</fullName>
    </submittedName>
</protein>
<feature type="compositionally biased region" description="Polar residues" evidence="1">
    <location>
        <begin position="69"/>
        <end position="78"/>
    </location>
</feature>
<dbReference type="Proteomes" id="UP001239445">
    <property type="component" value="Unassembled WGS sequence"/>
</dbReference>
<evidence type="ECO:0000313" key="2">
    <source>
        <dbReference type="EMBL" id="KAK1761077.1"/>
    </source>
</evidence>